<dbReference type="AlphaFoldDB" id="A0A1F6V9K7"/>
<name>A0A1F6V9K7_9BACT</name>
<evidence type="ECO:0000256" key="1">
    <source>
        <dbReference type="SAM" id="Coils"/>
    </source>
</evidence>
<proteinExistence type="predicted"/>
<gene>
    <name evidence="2" type="ORF">A2647_00930</name>
</gene>
<reference evidence="2 3" key="1">
    <citation type="journal article" date="2016" name="Nat. Commun.">
        <title>Thousands of microbial genomes shed light on interconnected biogeochemical processes in an aquifer system.</title>
        <authorList>
            <person name="Anantharaman K."/>
            <person name="Brown C.T."/>
            <person name="Hug L.A."/>
            <person name="Sharon I."/>
            <person name="Castelle C.J."/>
            <person name="Probst A.J."/>
            <person name="Thomas B.C."/>
            <person name="Singh A."/>
            <person name="Wilkins M.J."/>
            <person name="Karaoz U."/>
            <person name="Brodie E.L."/>
            <person name="Williams K.H."/>
            <person name="Hubbard S.S."/>
            <person name="Banfield J.F."/>
        </authorList>
    </citation>
    <scope>NUCLEOTIDE SEQUENCE [LARGE SCALE GENOMIC DNA]</scope>
</reference>
<evidence type="ECO:0000313" key="3">
    <source>
        <dbReference type="Proteomes" id="UP000177370"/>
    </source>
</evidence>
<sequence length="118" mass="14052">MVGRKLTLVRSGQIVEVYHSHPFILDFDKVKYRSFKHGKRILYLILFITIRFYVRSSNFLRNKYNEMKIKLKTLNKKGGANGNLGEKVEVSKFLRIVSEYKHKIKEIKHKVHEEEKNS</sequence>
<organism evidence="2 3">
    <name type="scientific">Candidatus Nomurabacteria bacterium RIFCSPHIGHO2_01_FULL_40_24b</name>
    <dbReference type="NCBI Taxonomy" id="1801739"/>
    <lineage>
        <taxon>Bacteria</taxon>
        <taxon>Candidatus Nomuraibacteriota</taxon>
    </lineage>
</organism>
<evidence type="ECO:0000313" key="2">
    <source>
        <dbReference type="EMBL" id="OGI66301.1"/>
    </source>
</evidence>
<dbReference type="EMBL" id="MFTP01000002">
    <property type="protein sequence ID" value="OGI66301.1"/>
    <property type="molecule type" value="Genomic_DNA"/>
</dbReference>
<feature type="coiled-coil region" evidence="1">
    <location>
        <begin position="57"/>
        <end position="117"/>
    </location>
</feature>
<dbReference type="Proteomes" id="UP000177370">
    <property type="component" value="Unassembled WGS sequence"/>
</dbReference>
<keyword evidence="1" id="KW-0175">Coiled coil</keyword>
<comment type="caution">
    <text evidence="2">The sequence shown here is derived from an EMBL/GenBank/DDBJ whole genome shotgun (WGS) entry which is preliminary data.</text>
</comment>
<protein>
    <submittedName>
        <fullName evidence="2">Uncharacterized protein</fullName>
    </submittedName>
</protein>
<accession>A0A1F6V9K7</accession>